<dbReference type="Gene3D" id="3.90.79.10">
    <property type="entry name" value="Nucleoside Triphosphate Pyrophosphohydrolase"/>
    <property type="match status" value="1"/>
</dbReference>
<dbReference type="EMBL" id="ARYJ01000001">
    <property type="protein sequence ID" value="KCZ90908.1"/>
    <property type="molecule type" value="Genomic_DNA"/>
</dbReference>
<name>A0A059FK80_9PROT</name>
<dbReference type="OrthoDB" id="9761969at2"/>
<comment type="similarity">
    <text evidence="3">Belongs to the Nudix hydrolase family.</text>
</comment>
<dbReference type="PRINTS" id="PR00502">
    <property type="entry name" value="NUDIXFAMILY"/>
</dbReference>
<organism evidence="5 6">
    <name type="scientific">Hyphomonas jannaschiana VP2</name>
    <dbReference type="NCBI Taxonomy" id="1280952"/>
    <lineage>
        <taxon>Bacteria</taxon>
        <taxon>Pseudomonadati</taxon>
        <taxon>Pseudomonadota</taxon>
        <taxon>Alphaproteobacteria</taxon>
        <taxon>Hyphomonadales</taxon>
        <taxon>Hyphomonadaceae</taxon>
        <taxon>Hyphomonas</taxon>
    </lineage>
</organism>
<dbReference type="PANTHER" id="PTHR43046:SF14">
    <property type="entry name" value="MUTT_NUDIX FAMILY PROTEIN"/>
    <property type="match status" value="1"/>
</dbReference>
<reference evidence="5 6" key="1">
    <citation type="journal article" date="2014" name="Antonie Van Leeuwenhoek">
        <title>Hyphomonas beringensis sp. nov. and Hyphomonas chukchiensis sp. nov., isolated from surface seawater of the Bering Sea and Chukchi Sea.</title>
        <authorList>
            <person name="Li C."/>
            <person name="Lai Q."/>
            <person name="Li G."/>
            <person name="Dong C."/>
            <person name="Wang J."/>
            <person name="Liao Y."/>
            <person name="Shao Z."/>
        </authorList>
    </citation>
    <scope>NUCLEOTIDE SEQUENCE [LARGE SCALE GENOMIC DNA]</scope>
    <source>
        <strain evidence="5 6">VP2</strain>
    </source>
</reference>
<evidence type="ECO:0000313" key="5">
    <source>
        <dbReference type="EMBL" id="KCZ90908.1"/>
    </source>
</evidence>
<dbReference type="PANTHER" id="PTHR43046">
    <property type="entry name" value="GDP-MANNOSE MANNOSYL HYDROLASE"/>
    <property type="match status" value="1"/>
</dbReference>
<sequence>MTDSPLRPGAGCGAAILDDQGRLLLIQRLKEPEAGAWGLPGGKIDFGERSEDTARREIEEELGIVIELTRLACISEIIDGGDGQHWVSPIYEARIVSGAPRIMEPEKHGGWGWFSRDELPERLTTPAITFLETTANGAWRPALKQSL</sequence>
<proteinExistence type="inferred from homology"/>
<dbReference type="eggNOG" id="COG1051">
    <property type="taxonomic scope" value="Bacteria"/>
</dbReference>
<dbReference type="AlphaFoldDB" id="A0A059FK80"/>
<dbReference type="Pfam" id="PF00293">
    <property type="entry name" value="NUDIX"/>
    <property type="match status" value="1"/>
</dbReference>
<dbReference type="InterPro" id="IPR015797">
    <property type="entry name" value="NUDIX_hydrolase-like_dom_sf"/>
</dbReference>
<dbReference type="SUPFAM" id="SSF55811">
    <property type="entry name" value="Nudix"/>
    <property type="match status" value="1"/>
</dbReference>
<evidence type="ECO:0000256" key="3">
    <source>
        <dbReference type="RuleBase" id="RU003476"/>
    </source>
</evidence>
<evidence type="ECO:0000256" key="1">
    <source>
        <dbReference type="ARBA" id="ARBA00001946"/>
    </source>
</evidence>
<dbReference type="PROSITE" id="PS00893">
    <property type="entry name" value="NUDIX_BOX"/>
    <property type="match status" value="1"/>
</dbReference>
<dbReference type="InterPro" id="IPR020476">
    <property type="entry name" value="Nudix_hydrolase"/>
</dbReference>
<feature type="domain" description="Nudix hydrolase" evidence="4">
    <location>
        <begin position="5"/>
        <end position="136"/>
    </location>
</feature>
<dbReference type="Proteomes" id="UP000024816">
    <property type="component" value="Unassembled WGS sequence"/>
</dbReference>
<dbReference type="InterPro" id="IPR020084">
    <property type="entry name" value="NUDIX_hydrolase_CS"/>
</dbReference>
<protein>
    <submittedName>
        <fullName evidence="5">NUDIX family NudH subfamily hydrolase</fullName>
    </submittedName>
</protein>
<accession>A0A059FK80</accession>
<evidence type="ECO:0000313" key="6">
    <source>
        <dbReference type="Proteomes" id="UP000024816"/>
    </source>
</evidence>
<comment type="cofactor">
    <cofactor evidence="1">
        <name>Mg(2+)</name>
        <dbReference type="ChEBI" id="CHEBI:18420"/>
    </cofactor>
</comment>
<gene>
    <name evidence="5" type="ORF">HJA_00180</name>
</gene>
<keyword evidence="2 3" id="KW-0378">Hydrolase</keyword>
<evidence type="ECO:0000256" key="2">
    <source>
        <dbReference type="ARBA" id="ARBA00022801"/>
    </source>
</evidence>
<evidence type="ECO:0000259" key="4">
    <source>
        <dbReference type="PROSITE" id="PS51462"/>
    </source>
</evidence>
<dbReference type="PATRIC" id="fig|1280952.3.peg.35"/>
<keyword evidence="6" id="KW-1185">Reference proteome</keyword>
<dbReference type="PROSITE" id="PS51462">
    <property type="entry name" value="NUDIX"/>
    <property type="match status" value="1"/>
</dbReference>
<dbReference type="InterPro" id="IPR000086">
    <property type="entry name" value="NUDIX_hydrolase_dom"/>
</dbReference>
<dbReference type="RefSeq" id="WP_051597191.1">
    <property type="nucleotide sequence ID" value="NZ_ARYJ01000001.1"/>
</dbReference>
<comment type="caution">
    <text evidence="5">The sequence shown here is derived from an EMBL/GenBank/DDBJ whole genome shotgun (WGS) entry which is preliminary data.</text>
</comment>
<dbReference type="GO" id="GO:0016787">
    <property type="term" value="F:hydrolase activity"/>
    <property type="evidence" value="ECO:0007669"/>
    <property type="project" value="UniProtKB-KW"/>
</dbReference>
<dbReference type="STRING" id="1280952.HJA_00180"/>